<dbReference type="EMBL" id="JAGXFD010000002">
    <property type="protein sequence ID" value="MBZ9569039.1"/>
    <property type="molecule type" value="Genomic_DNA"/>
</dbReference>
<dbReference type="InterPro" id="IPR000868">
    <property type="entry name" value="Isochorismatase-like_dom"/>
</dbReference>
<evidence type="ECO:0000313" key="4">
    <source>
        <dbReference type="Proteomes" id="UP001319883"/>
    </source>
</evidence>
<dbReference type="PANTHER" id="PTHR43540:SF1">
    <property type="entry name" value="ISOCHORISMATASE HYDROLASE"/>
    <property type="match status" value="1"/>
</dbReference>
<dbReference type="InterPro" id="IPR050272">
    <property type="entry name" value="Isochorismatase-like_hydrls"/>
</dbReference>
<keyword evidence="1" id="KW-0378">Hydrolase</keyword>
<protein>
    <submittedName>
        <fullName evidence="3">Isochorismatase family protein</fullName>
    </submittedName>
</protein>
<evidence type="ECO:0000259" key="2">
    <source>
        <dbReference type="Pfam" id="PF00857"/>
    </source>
</evidence>
<proteinExistence type="predicted"/>
<dbReference type="SUPFAM" id="SSF52499">
    <property type="entry name" value="Isochorismatase-like hydrolases"/>
    <property type="match status" value="1"/>
</dbReference>
<name>A0ABS7X3K4_9GAMM</name>
<dbReference type="PANTHER" id="PTHR43540">
    <property type="entry name" value="PEROXYUREIDOACRYLATE/UREIDOACRYLATE AMIDOHYDROLASE-RELATED"/>
    <property type="match status" value="1"/>
</dbReference>
<dbReference type="Gene3D" id="3.40.50.850">
    <property type="entry name" value="Isochorismatase-like"/>
    <property type="match status" value="1"/>
</dbReference>
<feature type="domain" description="Isochorismatase-like" evidence="2">
    <location>
        <begin position="20"/>
        <end position="159"/>
    </location>
</feature>
<dbReference type="InterPro" id="IPR036380">
    <property type="entry name" value="Isochorismatase-like_sf"/>
</dbReference>
<sequence length="198" mass="21266">MPVSSRSLLQRSTDARDSGTALLLIDLQQTMDGCARARQRSNPDLEARVAALLACWRRGDGLVVHLHRFSPTCDDGVPSSRLEHPLSCADPLPGERVLARHAESGFVGTGLETWLHRRGVSRLMLAGVATARSVGATACHATSLSFSVTAVEDACADFDLIDRGGHTWQSGMVHDLGMALMVAEGVDEMSVDEVLRGY</sequence>
<comment type="caution">
    <text evidence="3">The sequence shown here is derived from an EMBL/GenBank/DDBJ whole genome shotgun (WGS) entry which is preliminary data.</text>
</comment>
<gene>
    <name evidence="3" type="ORF">KGQ91_15325</name>
</gene>
<accession>A0ABS7X3K4</accession>
<organism evidence="3 4">
    <name type="scientific">Modicisalibacter tunisiensis</name>
    <dbReference type="NCBI Taxonomy" id="390637"/>
    <lineage>
        <taxon>Bacteria</taxon>
        <taxon>Pseudomonadati</taxon>
        <taxon>Pseudomonadota</taxon>
        <taxon>Gammaproteobacteria</taxon>
        <taxon>Oceanospirillales</taxon>
        <taxon>Halomonadaceae</taxon>
        <taxon>Modicisalibacter</taxon>
    </lineage>
</organism>
<evidence type="ECO:0000313" key="3">
    <source>
        <dbReference type="EMBL" id="MBZ9569039.1"/>
    </source>
</evidence>
<reference evidence="3 4" key="1">
    <citation type="submission" date="2021-05" db="EMBL/GenBank/DDBJ databases">
        <title>Petroleum and Energy Research Collection (APPE): ex situ preservation of microbial diversity associated with the oil industry and exploitation of its biotechnological potential.</title>
        <authorList>
            <person name="Paixao C.T.M."/>
            <person name="Gomes M.B."/>
            <person name="Oliveira V.M."/>
        </authorList>
    </citation>
    <scope>NUCLEOTIDE SEQUENCE [LARGE SCALE GENOMIC DNA]</scope>
    <source>
        <strain evidence="3 4">LIT2</strain>
    </source>
</reference>
<keyword evidence="4" id="KW-1185">Reference proteome</keyword>
<dbReference type="Pfam" id="PF00857">
    <property type="entry name" value="Isochorismatase"/>
    <property type="match status" value="1"/>
</dbReference>
<dbReference type="Proteomes" id="UP001319883">
    <property type="component" value="Unassembled WGS sequence"/>
</dbReference>
<dbReference type="RefSeq" id="WP_163648465.1">
    <property type="nucleotide sequence ID" value="NZ_JAGXFC010000001.1"/>
</dbReference>
<evidence type="ECO:0000256" key="1">
    <source>
        <dbReference type="ARBA" id="ARBA00022801"/>
    </source>
</evidence>